<evidence type="ECO:0000313" key="1">
    <source>
        <dbReference type="EMBL" id="TNV81281.1"/>
    </source>
</evidence>
<comment type="caution">
    <text evidence="1">The sequence shown here is derived from an EMBL/GenBank/DDBJ whole genome shotgun (WGS) entry which is preliminary data.</text>
</comment>
<keyword evidence="2" id="KW-1185">Reference proteome</keyword>
<protein>
    <submittedName>
        <fullName evidence="1">Uncharacterized protein</fullName>
    </submittedName>
</protein>
<organism evidence="1 2">
    <name type="scientific">Halteria grandinella</name>
    <dbReference type="NCBI Taxonomy" id="5974"/>
    <lineage>
        <taxon>Eukaryota</taxon>
        <taxon>Sar</taxon>
        <taxon>Alveolata</taxon>
        <taxon>Ciliophora</taxon>
        <taxon>Intramacronucleata</taxon>
        <taxon>Spirotrichea</taxon>
        <taxon>Stichotrichia</taxon>
        <taxon>Sporadotrichida</taxon>
        <taxon>Halteriidae</taxon>
        <taxon>Halteria</taxon>
    </lineage>
</organism>
<sequence length="86" mass="9488">MSCHDIKETFKKTNFSRFISHILREDSLSLARLERRQSSDAVILNTKVVAVHLDSEKAVFSPVGAPRVPAHPVFSLGGLVESIAND</sequence>
<name>A0A8J8NW43_HALGN</name>
<accession>A0A8J8NW43</accession>
<reference evidence="1" key="1">
    <citation type="submission" date="2019-06" db="EMBL/GenBank/DDBJ databases">
        <authorList>
            <person name="Zheng W."/>
        </authorList>
    </citation>
    <scope>NUCLEOTIDE SEQUENCE</scope>
    <source>
        <strain evidence="1">QDHG01</strain>
    </source>
</reference>
<dbReference type="EMBL" id="RRYP01006337">
    <property type="protein sequence ID" value="TNV81281.1"/>
    <property type="molecule type" value="Genomic_DNA"/>
</dbReference>
<gene>
    <name evidence="1" type="ORF">FGO68_gene10128</name>
</gene>
<evidence type="ECO:0000313" key="2">
    <source>
        <dbReference type="Proteomes" id="UP000785679"/>
    </source>
</evidence>
<dbReference type="Proteomes" id="UP000785679">
    <property type="component" value="Unassembled WGS sequence"/>
</dbReference>
<proteinExistence type="predicted"/>
<dbReference type="AlphaFoldDB" id="A0A8J8NW43"/>